<evidence type="ECO:0000313" key="2">
    <source>
        <dbReference type="Proteomes" id="UP000271889"/>
    </source>
</evidence>
<name>A0A3P7N5T7_CYLGO</name>
<protein>
    <submittedName>
        <fullName evidence="1">Uncharacterized protein</fullName>
    </submittedName>
</protein>
<gene>
    <name evidence="1" type="ORF">CGOC_LOCUS12012</name>
</gene>
<keyword evidence="2" id="KW-1185">Reference proteome</keyword>
<accession>A0A3P7N5T7</accession>
<sequence length="87" mass="9585">MVANTDYTLCEAKRNMIMRHTASPGILIAGVDEEAKRQDEVEGSSGVKKKGVNVERLKKRRCKDSDARKRSGRGCAEEEGVCSVKES</sequence>
<organism evidence="1 2">
    <name type="scientific">Cylicostephanus goldi</name>
    <name type="common">Nematode worm</name>
    <dbReference type="NCBI Taxonomy" id="71465"/>
    <lineage>
        <taxon>Eukaryota</taxon>
        <taxon>Metazoa</taxon>
        <taxon>Ecdysozoa</taxon>
        <taxon>Nematoda</taxon>
        <taxon>Chromadorea</taxon>
        <taxon>Rhabditida</taxon>
        <taxon>Rhabditina</taxon>
        <taxon>Rhabditomorpha</taxon>
        <taxon>Strongyloidea</taxon>
        <taxon>Strongylidae</taxon>
        <taxon>Cylicostephanus</taxon>
    </lineage>
</organism>
<reference evidence="1 2" key="1">
    <citation type="submission" date="2018-11" db="EMBL/GenBank/DDBJ databases">
        <authorList>
            <consortium name="Pathogen Informatics"/>
        </authorList>
    </citation>
    <scope>NUCLEOTIDE SEQUENCE [LARGE SCALE GENOMIC DNA]</scope>
</reference>
<evidence type="ECO:0000313" key="1">
    <source>
        <dbReference type="EMBL" id="VDN32063.1"/>
    </source>
</evidence>
<dbReference type="AlphaFoldDB" id="A0A3P7N5T7"/>
<proteinExistence type="predicted"/>
<dbReference type="EMBL" id="UYRV01120030">
    <property type="protein sequence ID" value="VDN32063.1"/>
    <property type="molecule type" value="Genomic_DNA"/>
</dbReference>
<dbReference type="Proteomes" id="UP000271889">
    <property type="component" value="Unassembled WGS sequence"/>
</dbReference>